<dbReference type="GO" id="GO:0046872">
    <property type="term" value="F:metal ion binding"/>
    <property type="evidence" value="ECO:0007669"/>
    <property type="project" value="UniProtKB-KW"/>
</dbReference>
<sequence length="909" mass="90635">MRCSTSVALRQQPRGAAGLTQPCVAHARVRSSVASRAAPPASTGASAGTSTTSAPAHQQLLAEGGDGRGVSLGPVTAEQLAAHNTLFTSLLKEYAYWVDDEWVTGTIPPELAGTYFRNGPGLQVDYRELGQRVDGSASANASPSHLRPSRTSHTGQHRPLEELLSQAKSLSRLCHQFGGNPTSGGVQSGPHSRTFADGPSAHSSSGASASGTGRAFSRASSSKAGGPAAGPGPSSLGPAVAEPAPPDDATSLIRSTQSRDVSPGTARYLGSPIGAAAGPGRRMSHLGECSGARSAELPVFRRASNGGLKLAAAVAAAAAAGEAAAAAALSPTALSGAASPFSSRARHTSLAQGMGLGSPGGSLGGDSGSGAGSPLGATAGTGLGGSSRKNNVIQWHEHGGGSSRALRGSVPLPPPPPLPPQQISPSLRPVAPFPYSPQWQQPSPALSEPHHLHSPAPAPHPPPPHPPPPRAPSMHQQQHPAPRRASSHHHSMPLAPLSLGAAPSGHRSRGASSFRHHDAQLSAARFDDSDSGGEEEDAAAAGLPSGAGRERTSAGAELRACAGITTTAISSGDSSDSSSGGGGGGGGGAAAAETHTLATATATVLKQSSSHQQLQQLQQQQQQPGSRSTSPHHSGTQAHVSSTRSRNRFTTSDDGRGPATGARPAAGAAGVAATAALAAMAAGLAGVGIDSTTRRLAGGASTGPALRICSLPRHHQGSAQPHTPRHHQHQQLQRQSGGGGGGGSGGGGGGGGLEMFADPHGLLPTVFSETIGAEAAAVAAAGSAQPQQQQPHAHPDHERRTPQHGRTPQPAAIAVRDLQTMSLPQPGMERSSDARSAAGGEPASPGLDRAGSRSRLKALVPSLMRSLMRGAAALVNRKDKSLGGTSSGGGATASDLATVSVGSSRVVPL</sequence>
<gene>
    <name evidence="6" type="ORF">HXX76_003380</name>
</gene>
<feature type="region of interest" description="Disordered" evidence="5">
    <location>
        <begin position="823"/>
        <end position="853"/>
    </location>
</feature>
<dbReference type="Pfam" id="PF03055">
    <property type="entry name" value="RPE65"/>
    <property type="match status" value="1"/>
</dbReference>
<comment type="cofactor">
    <cofactor evidence="1">
        <name>Fe(2+)</name>
        <dbReference type="ChEBI" id="CHEBI:29033"/>
    </cofactor>
</comment>
<comment type="caution">
    <text evidence="6">The sequence shown here is derived from an EMBL/GenBank/DDBJ whole genome shotgun (WGS) entry which is preliminary data.</text>
</comment>
<comment type="similarity">
    <text evidence="2">Belongs to the carotenoid oxygenase family.</text>
</comment>
<dbReference type="InterPro" id="IPR004294">
    <property type="entry name" value="Carotenoid_Oase"/>
</dbReference>
<feature type="compositionally biased region" description="Pro residues" evidence="5">
    <location>
        <begin position="456"/>
        <end position="471"/>
    </location>
</feature>
<feature type="compositionally biased region" description="Low complexity" evidence="5">
    <location>
        <begin position="563"/>
        <end position="578"/>
    </location>
</feature>
<feature type="compositionally biased region" description="Gly residues" evidence="5">
    <location>
        <begin position="579"/>
        <end position="589"/>
    </location>
</feature>
<dbReference type="OrthoDB" id="10611275at2759"/>
<keyword evidence="3" id="KW-0479">Metal-binding</keyword>
<dbReference type="AlphaFoldDB" id="A0A835TDM0"/>
<evidence type="ECO:0000313" key="7">
    <source>
        <dbReference type="Proteomes" id="UP000650467"/>
    </source>
</evidence>
<feature type="region of interest" description="Disordered" evidence="5">
    <location>
        <begin position="351"/>
        <end position="591"/>
    </location>
</feature>
<feature type="compositionally biased region" description="Low complexity" evidence="5">
    <location>
        <begin position="196"/>
        <end position="242"/>
    </location>
</feature>
<proteinExistence type="inferred from homology"/>
<feature type="compositionally biased region" description="Low complexity" evidence="5">
    <location>
        <begin position="612"/>
        <end position="623"/>
    </location>
</feature>
<evidence type="ECO:0000313" key="6">
    <source>
        <dbReference type="EMBL" id="KAG2441767.1"/>
    </source>
</evidence>
<evidence type="ECO:0000256" key="5">
    <source>
        <dbReference type="SAM" id="MobiDB-lite"/>
    </source>
</evidence>
<feature type="compositionally biased region" description="Gly residues" evidence="5">
    <location>
        <begin position="354"/>
        <end position="385"/>
    </location>
</feature>
<protein>
    <submittedName>
        <fullName evidence="6">Uncharacterized protein</fullName>
    </submittedName>
</protein>
<organism evidence="6 7">
    <name type="scientific">Chlamydomonas incerta</name>
    <dbReference type="NCBI Taxonomy" id="51695"/>
    <lineage>
        <taxon>Eukaryota</taxon>
        <taxon>Viridiplantae</taxon>
        <taxon>Chlorophyta</taxon>
        <taxon>core chlorophytes</taxon>
        <taxon>Chlorophyceae</taxon>
        <taxon>CS clade</taxon>
        <taxon>Chlamydomonadales</taxon>
        <taxon>Chlamydomonadaceae</taxon>
        <taxon>Chlamydomonas</taxon>
    </lineage>
</organism>
<feature type="region of interest" description="Disordered" evidence="5">
    <location>
        <begin position="714"/>
        <end position="757"/>
    </location>
</feature>
<keyword evidence="7" id="KW-1185">Reference proteome</keyword>
<dbReference type="Proteomes" id="UP000650467">
    <property type="component" value="Unassembled WGS sequence"/>
</dbReference>
<feature type="compositionally biased region" description="Polar residues" evidence="5">
    <location>
        <begin position="179"/>
        <end position="191"/>
    </location>
</feature>
<accession>A0A835TDM0</accession>
<feature type="compositionally biased region" description="Polar residues" evidence="5">
    <location>
        <begin position="624"/>
        <end position="640"/>
    </location>
</feature>
<feature type="compositionally biased region" description="Low complexity" evidence="5">
    <location>
        <begin position="641"/>
        <end position="650"/>
    </location>
</feature>
<feature type="region of interest" description="Disordered" evidence="5">
    <location>
        <begin position="34"/>
        <end position="55"/>
    </location>
</feature>
<feature type="region of interest" description="Disordered" evidence="5">
    <location>
        <begin position="604"/>
        <end position="664"/>
    </location>
</feature>
<feature type="compositionally biased region" description="Low complexity" evidence="5">
    <location>
        <begin position="777"/>
        <end position="792"/>
    </location>
</feature>
<feature type="compositionally biased region" description="Acidic residues" evidence="5">
    <location>
        <begin position="529"/>
        <end position="538"/>
    </location>
</feature>
<reference evidence="6" key="1">
    <citation type="journal article" date="2020" name="bioRxiv">
        <title>Comparative genomics of Chlamydomonas.</title>
        <authorList>
            <person name="Craig R.J."/>
            <person name="Hasan A.R."/>
            <person name="Ness R.W."/>
            <person name="Keightley P.D."/>
        </authorList>
    </citation>
    <scope>NUCLEOTIDE SEQUENCE</scope>
    <source>
        <strain evidence="6">SAG 7.73</strain>
    </source>
</reference>
<evidence type="ECO:0000256" key="4">
    <source>
        <dbReference type="ARBA" id="ARBA00023004"/>
    </source>
</evidence>
<feature type="region of interest" description="Disordered" evidence="5">
    <location>
        <begin position="174"/>
        <end position="287"/>
    </location>
</feature>
<evidence type="ECO:0000256" key="2">
    <source>
        <dbReference type="ARBA" id="ARBA00006787"/>
    </source>
</evidence>
<keyword evidence="4" id="KW-0408">Iron</keyword>
<feature type="region of interest" description="Disordered" evidence="5">
    <location>
        <begin position="777"/>
        <end position="808"/>
    </location>
</feature>
<feature type="compositionally biased region" description="Basic residues" evidence="5">
    <location>
        <begin position="481"/>
        <end position="491"/>
    </location>
</feature>
<dbReference type="EMBL" id="JAEHOC010000005">
    <property type="protein sequence ID" value="KAG2441767.1"/>
    <property type="molecule type" value="Genomic_DNA"/>
</dbReference>
<feature type="region of interest" description="Disordered" evidence="5">
    <location>
        <begin position="135"/>
        <end position="158"/>
    </location>
</feature>
<evidence type="ECO:0000256" key="1">
    <source>
        <dbReference type="ARBA" id="ARBA00001954"/>
    </source>
</evidence>
<feature type="compositionally biased region" description="Gly residues" evidence="5">
    <location>
        <begin position="736"/>
        <end position="753"/>
    </location>
</feature>
<feature type="compositionally biased region" description="Pro residues" evidence="5">
    <location>
        <begin position="411"/>
        <end position="422"/>
    </location>
</feature>
<feature type="region of interest" description="Disordered" evidence="5">
    <location>
        <begin position="879"/>
        <end position="909"/>
    </location>
</feature>
<evidence type="ECO:0000256" key="3">
    <source>
        <dbReference type="ARBA" id="ARBA00022723"/>
    </source>
</evidence>
<name>A0A835TDM0_CHLIN</name>
<dbReference type="GO" id="GO:0016702">
    <property type="term" value="F:oxidoreductase activity, acting on single donors with incorporation of molecular oxygen, incorporation of two atoms of oxygen"/>
    <property type="evidence" value="ECO:0007669"/>
    <property type="project" value="InterPro"/>
</dbReference>
<feature type="compositionally biased region" description="Polar residues" evidence="5">
    <location>
        <begin position="137"/>
        <end position="154"/>
    </location>
</feature>